<keyword evidence="7 11" id="KW-0156">Chromatin regulator</keyword>
<dbReference type="Proteomes" id="UP000887574">
    <property type="component" value="Unplaced"/>
</dbReference>
<feature type="region of interest" description="Disordered" evidence="13">
    <location>
        <begin position="1317"/>
        <end position="1347"/>
    </location>
</feature>
<evidence type="ECO:0000256" key="14">
    <source>
        <dbReference type="SAM" id="Phobius"/>
    </source>
</evidence>
<evidence type="ECO:0000256" key="13">
    <source>
        <dbReference type="SAM" id="MobiDB-lite"/>
    </source>
</evidence>
<dbReference type="GO" id="GO:0000077">
    <property type="term" value="P:DNA damage checkpoint signaling"/>
    <property type="evidence" value="ECO:0007669"/>
    <property type="project" value="TreeGrafter"/>
</dbReference>
<keyword evidence="14" id="KW-1133">Transmembrane helix</keyword>
<dbReference type="PROSITE" id="PS51569">
    <property type="entry name" value="DOT1"/>
    <property type="match status" value="1"/>
</dbReference>
<dbReference type="InterPro" id="IPR029063">
    <property type="entry name" value="SAM-dependent_MTases_sf"/>
</dbReference>
<evidence type="ECO:0000313" key="17">
    <source>
        <dbReference type="WBParaSite" id="jg19080.2"/>
    </source>
</evidence>
<keyword evidence="16" id="KW-1185">Reference proteome</keyword>
<dbReference type="Gene3D" id="1.10.260.60">
    <property type="match status" value="1"/>
</dbReference>
<dbReference type="PANTHER" id="PTHR21451:SF0">
    <property type="entry name" value="HISTONE-LYSINE N-METHYLTRANSFERASE, H3 LYSINE-79 SPECIFIC"/>
    <property type="match status" value="1"/>
</dbReference>
<evidence type="ECO:0000256" key="7">
    <source>
        <dbReference type="ARBA" id="ARBA00022853"/>
    </source>
</evidence>
<keyword evidence="12" id="KW-0175">Coiled coil</keyword>
<evidence type="ECO:0000256" key="12">
    <source>
        <dbReference type="SAM" id="Coils"/>
    </source>
</evidence>
<evidence type="ECO:0000259" key="15">
    <source>
        <dbReference type="PROSITE" id="PS51569"/>
    </source>
</evidence>
<evidence type="ECO:0000256" key="8">
    <source>
        <dbReference type="ARBA" id="ARBA00023242"/>
    </source>
</evidence>
<dbReference type="Gene3D" id="3.40.50.150">
    <property type="entry name" value="Vaccinia Virus protein VP39"/>
    <property type="match status" value="1"/>
</dbReference>
<keyword evidence="8 11" id="KW-0539">Nucleus</keyword>
<dbReference type="InterPro" id="IPR025789">
    <property type="entry name" value="DOT1_dom"/>
</dbReference>
<comment type="similarity">
    <text evidence="11">Belongs to the class I-like SAM-binding methyltransferase superfamily. DOT1 family.</text>
</comment>
<evidence type="ECO:0000313" key="16">
    <source>
        <dbReference type="Proteomes" id="UP000887574"/>
    </source>
</evidence>
<dbReference type="GO" id="GO:0140956">
    <property type="term" value="F:histone H3K79 trimethyltransferase activity"/>
    <property type="evidence" value="ECO:0007669"/>
    <property type="project" value="UniProtKB-EC"/>
</dbReference>
<feature type="compositionally biased region" description="Basic and acidic residues" evidence="13">
    <location>
        <begin position="841"/>
        <end position="851"/>
    </location>
</feature>
<name>A0A915DFR4_9BILA</name>
<feature type="transmembrane region" description="Helical" evidence="14">
    <location>
        <begin position="269"/>
        <end position="291"/>
    </location>
</feature>
<feature type="compositionally biased region" description="Basic and acidic residues" evidence="13">
    <location>
        <begin position="736"/>
        <end position="749"/>
    </location>
</feature>
<evidence type="ECO:0000256" key="1">
    <source>
        <dbReference type="ARBA" id="ARBA00004123"/>
    </source>
</evidence>
<evidence type="ECO:0000256" key="4">
    <source>
        <dbReference type="ARBA" id="ARBA00022603"/>
    </source>
</evidence>
<comment type="subcellular location">
    <subcellularLocation>
        <location evidence="1 11">Nucleus</location>
    </subcellularLocation>
</comment>
<feature type="region of interest" description="Disordered" evidence="13">
    <location>
        <begin position="1281"/>
        <end position="1303"/>
    </location>
</feature>
<comment type="miscellaneous">
    <text evidence="11">In contrast to other lysine histone methyltransferases, it does not contain a SET domain, suggesting the existence of another mechanism for methylation of lysine residues of histones.</text>
</comment>
<organism evidence="16 17">
    <name type="scientific">Ditylenchus dipsaci</name>
    <dbReference type="NCBI Taxonomy" id="166011"/>
    <lineage>
        <taxon>Eukaryota</taxon>
        <taxon>Metazoa</taxon>
        <taxon>Ecdysozoa</taxon>
        <taxon>Nematoda</taxon>
        <taxon>Chromadorea</taxon>
        <taxon>Rhabditida</taxon>
        <taxon>Tylenchina</taxon>
        <taxon>Tylenchomorpha</taxon>
        <taxon>Sphaerularioidea</taxon>
        <taxon>Anguinidae</taxon>
        <taxon>Anguininae</taxon>
        <taxon>Ditylenchus</taxon>
    </lineage>
</organism>
<feature type="compositionally biased region" description="Polar residues" evidence="13">
    <location>
        <begin position="754"/>
        <end position="780"/>
    </location>
</feature>
<dbReference type="GO" id="GO:0032259">
    <property type="term" value="P:methylation"/>
    <property type="evidence" value="ECO:0007669"/>
    <property type="project" value="UniProtKB-KW"/>
</dbReference>
<keyword evidence="6 11" id="KW-0949">S-adenosyl-L-methionine</keyword>
<dbReference type="FunFam" id="3.40.50.150:FF:000033">
    <property type="entry name" value="Histone-lysine N-methyltransferase, H3 lysine-79 specific"/>
    <property type="match status" value="1"/>
</dbReference>
<keyword evidence="14" id="KW-0472">Membrane</keyword>
<dbReference type="SUPFAM" id="SSF53335">
    <property type="entry name" value="S-adenosyl-L-methionine-dependent methyltransferases"/>
    <property type="match status" value="1"/>
</dbReference>
<evidence type="ECO:0000256" key="3">
    <source>
        <dbReference type="ARBA" id="ARBA00020987"/>
    </source>
</evidence>
<dbReference type="InterPro" id="IPR030445">
    <property type="entry name" value="H3-K79_meTrfase"/>
</dbReference>
<comment type="function">
    <text evidence="11">Histone methyltransferase that specifically trimethylates histone H3 to form H3K79me3. This methylation is required for telomere silencing and for the pachytene checkpoint during the meiotic cell cycle by allowing the recruitment of RAD9 to double strand breaks. Nucleosomes are preferred as substrate compared to free histone.</text>
</comment>
<comment type="catalytic activity">
    <reaction evidence="10 11">
        <text>L-lysyl(79)-[histone H3] + 3 S-adenosyl-L-methionine = N(6),N(6),N(6)-trimethyl-L-lysyl(79)-[histone H3] + 3 S-adenosyl-L-homocysteine + 3 H(+)</text>
        <dbReference type="Rhea" id="RHEA:60328"/>
        <dbReference type="Rhea" id="RHEA-COMP:15549"/>
        <dbReference type="Rhea" id="RHEA-COMP:15552"/>
        <dbReference type="ChEBI" id="CHEBI:15378"/>
        <dbReference type="ChEBI" id="CHEBI:29969"/>
        <dbReference type="ChEBI" id="CHEBI:57856"/>
        <dbReference type="ChEBI" id="CHEBI:59789"/>
        <dbReference type="ChEBI" id="CHEBI:61961"/>
        <dbReference type="EC" id="2.1.1.360"/>
    </reaction>
</comment>
<feature type="compositionally biased region" description="Polar residues" evidence="13">
    <location>
        <begin position="1281"/>
        <end position="1294"/>
    </location>
</feature>
<proteinExistence type="inferred from homology"/>
<feature type="compositionally biased region" description="Basic and acidic residues" evidence="13">
    <location>
        <begin position="822"/>
        <end position="831"/>
    </location>
</feature>
<evidence type="ECO:0000256" key="5">
    <source>
        <dbReference type="ARBA" id="ARBA00022679"/>
    </source>
</evidence>
<dbReference type="Pfam" id="PF08123">
    <property type="entry name" value="DOT1"/>
    <property type="match status" value="1"/>
</dbReference>
<evidence type="ECO:0000256" key="11">
    <source>
        <dbReference type="RuleBase" id="RU271113"/>
    </source>
</evidence>
<sequence>MLPLEMLKFVRGASANKFAGMAGQIIFNKYPEAVGQKCVQQSRSFSLNDVEPNKKKMIQDLPVSDHIKIALLLIDELTENKNKAEVKALKTEIGDLTEAKNKAESELLQARKALFEAAGFIKENKIAKPKVTKALHSNKQEEHVAYKPAEQTQQHSKVDQLVNCNMVQEMLDYFEWRYLKNCSWQDSLQDSKFVHSLKEAGVSRPYVAEDIAQLLKNHFVQQIEDVAGDLRFQSGEILKVYDNFETEDQKKLLSFVAEKQKKPFCKSRLFIVIAAIILLLLLLLGVIGTALKQSNDFGTLEAVAASTDALKGASQGSNSTDGIFTEELRNLVIFSLDHLVIFRPVLPTTMEVANGTSATQAMESSRWRTLIFYFNSSQVDKNNIAALELLDAVRLAMNHFPELNTVIQNYCKLEEIDAHSYSELRSLTKKFNKAATTMSQMLKTAMTQPGIKLEPEDDGLASKEVLRQLITRSYNKAVDNEKALNKHYEAFSSQTYGETSFDRMQMILDELKPKDKDVFVDLGSGVGQLVIHAAGGSLVQKAIGIEVAALPAKFAKTLEKEFKKWMSWFGKKHQPFELQQGDFLDDKYRNLIMQEATIIFINNFAFQSDLETRIKQELLSELNDGNERHANDISIIMDVCEMKQCPNPCSWTSAYVPYYMHVINRAKLQRYFDRNGLRNSTPRARAGSNDRRSSTPSSKASCNYSNSRESTNVSNGIGVDFGPTTRRKWHEYVSEIEQQKQKNKGHPDEEYATPPSTSAKDSMFTLSDNHSPQSTSTNEFSFDPMNSPVHNEKGAHLTNTSDISEQNTTEEDSSPIKKKVKRSYEKKDKHSSSASNRGRPRKADKIDDLGHFNHSNHKNPRLSDEAKEGIELMHEMTKAVTGANHNNGLIDPLQILADLTNQRNKKASTGSNHRMEGLPFPDLSSDGAIASTSNSSLALPPALSNGCLDTNVGKYPSLDKFLYELRQLYENFLDSIPARQQQLQTPQKMSAEQPSPMNVDSKDLLLKVDLTEMNHFKQKVNTTTNLLERIQAFDRQHQGSPLAERSKIILEHHKRVRTKCAELESEIAVLNAETELLLNDYQQREEQQRILQEQQQQLAAAAQQQAAFASVQQQAQQLAAQQQAQQQLFPQGSVGSIGQLVLSDIAHHYSSNLLTSHPQPNIATLHALAGVANSVANLHSPIANAAAQPANPSINHSPIAPSSANQQTQQMSVQNFLNNLDLSSLNAGNVAAVAAEFNLNNSLSALHKQQQRNQMQLVANIQPTVSSVSINSALVSSSTPAQAQHTLVDNDSNHQQSSQSSSSSSVAAVVAAVASGNGAKKSRSRPSKATPAAAKRSAQSVKLPEDPVKNEEIERQIQVIVAKALEVDSAAKCAEKREKRGVVGKVDARTEPHFYYYLSLRSYYHNFNPFQKAKFDRFIRSNQLHSNTIASDLNTTFACSASLAAAQLLSTATSNTPPICITSVAPLHIPLLLVLLKRSLSPNPRSHWPLHQRHCPQPFAPPWKVVLLCIFHFLQEQDWKTVTNLQPLTCTG</sequence>
<feature type="compositionally biased region" description="Polar residues" evidence="13">
    <location>
        <begin position="694"/>
        <end position="715"/>
    </location>
</feature>
<evidence type="ECO:0000256" key="10">
    <source>
        <dbReference type="ARBA" id="ARBA00047770"/>
    </source>
</evidence>
<protein>
    <recommendedName>
        <fullName evidence="3 11">Histone-lysine N-methyltransferase, H3 lysine-79 specific</fullName>
        <ecNumber evidence="2 11">2.1.1.360</ecNumber>
    </recommendedName>
    <alternativeName>
        <fullName evidence="9 11">Histone H3-K79 methyltransferase</fullName>
    </alternativeName>
</protein>
<reference evidence="17" key="1">
    <citation type="submission" date="2022-11" db="UniProtKB">
        <authorList>
            <consortium name="WormBaseParasite"/>
        </authorList>
    </citation>
    <scope>IDENTIFICATION</scope>
</reference>
<dbReference type="GO" id="GO:0006281">
    <property type="term" value="P:DNA repair"/>
    <property type="evidence" value="ECO:0007669"/>
    <property type="project" value="TreeGrafter"/>
</dbReference>
<dbReference type="WBParaSite" id="jg19080.2">
    <property type="protein sequence ID" value="jg19080.2"/>
    <property type="gene ID" value="jg19080"/>
</dbReference>
<feature type="region of interest" description="Disordered" evidence="13">
    <location>
        <begin position="674"/>
        <end position="722"/>
    </location>
</feature>
<dbReference type="GO" id="GO:0035097">
    <property type="term" value="C:histone methyltransferase complex"/>
    <property type="evidence" value="ECO:0007669"/>
    <property type="project" value="UniProtKB-ARBA"/>
</dbReference>
<feature type="coiled-coil region" evidence="12">
    <location>
        <begin position="1053"/>
        <end position="1121"/>
    </location>
</feature>
<keyword evidence="4 11" id="KW-0489">Methyltransferase</keyword>
<evidence type="ECO:0000256" key="6">
    <source>
        <dbReference type="ARBA" id="ARBA00022691"/>
    </source>
</evidence>
<keyword evidence="14" id="KW-0812">Transmembrane</keyword>
<dbReference type="PANTHER" id="PTHR21451">
    <property type="entry name" value="HISTONE H3 METHYLTRANSFERASE"/>
    <property type="match status" value="1"/>
</dbReference>
<dbReference type="EC" id="2.1.1.360" evidence="2 11"/>
<accession>A0A915DFR4</accession>
<feature type="region of interest" description="Disordered" evidence="13">
    <location>
        <begin position="736"/>
        <end position="863"/>
    </location>
</feature>
<feature type="coiled-coil region" evidence="12">
    <location>
        <begin position="67"/>
        <end position="113"/>
    </location>
</feature>
<feature type="domain" description="DOT1" evidence="15">
    <location>
        <begin position="377"/>
        <end position="676"/>
    </location>
</feature>
<feature type="compositionally biased region" description="Polar residues" evidence="13">
    <location>
        <begin position="797"/>
        <end position="807"/>
    </location>
</feature>
<keyword evidence="5 11" id="KW-0808">Transferase</keyword>
<evidence type="ECO:0000256" key="9">
    <source>
        <dbReference type="ARBA" id="ARBA00029821"/>
    </source>
</evidence>
<evidence type="ECO:0000256" key="2">
    <source>
        <dbReference type="ARBA" id="ARBA00012190"/>
    </source>
</evidence>